<keyword evidence="18" id="KW-0964">Secreted</keyword>
<feature type="binding site" evidence="15">
    <location>
        <position position="77"/>
    </location>
    <ligand>
        <name>Ca(2+)</name>
        <dbReference type="ChEBI" id="CHEBI:29108"/>
        <label>1</label>
    </ligand>
</feature>
<dbReference type="InterPro" id="IPR010255">
    <property type="entry name" value="Haem_peroxidase_sf"/>
</dbReference>
<dbReference type="InParanoid" id="A0A2P5C2Y7"/>
<feature type="binding site" evidence="15">
    <location>
        <position position="213"/>
    </location>
    <ligand>
        <name>Ca(2+)</name>
        <dbReference type="ChEBI" id="CHEBI:29108"/>
        <label>2</label>
    </ligand>
</feature>
<evidence type="ECO:0000256" key="15">
    <source>
        <dbReference type="PIRSR" id="PIRSR600823-3"/>
    </source>
</evidence>
<name>A0A2P5C2Y7_TREOI</name>
<feature type="active site" description="Proton acceptor" evidence="13">
    <location>
        <position position="71"/>
    </location>
</feature>
<dbReference type="GO" id="GO:0006979">
    <property type="term" value="P:response to oxidative stress"/>
    <property type="evidence" value="ECO:0007669"/>
    <property type="project" value="UniProtKB-UniRule"/>
</dbReference>
<dbReference type="InterPro" id="IPR019794">
    <property type="entry name" value="Peroxidases_AS"/>
</dbReference>
<keyword evidence="12" id="KW-0325">Glycoprotein</keyword>
<comment type="subcellular location">
    <subcellularLocation>
        <location evidence="18">Secreted</location>
    </subcellularLocation>
</comment>
<feature type="disulfide bond" evidence="17">
    <location>
        <begin position="40"/>
        <end position="120"/>
    </location>
</feature>
<evidence type="ECO:0000313" key="20">
    <source>
        <dbReference type="EMBL" id="PON55428.1"/>
    </source>
</evidence>
<dbReference type="Gene3D" id="1.10.420.10">
    <property type="entry name" value="Peroxidase, domain 2"/>
    <property type="match status" value="1"/>
</dbReference>
<evidence type="ECO:0000256" key="1">
    <source>
        <dbReference type="ARBA" id="ARBA00000189"/>
    </source>
</evidence>
<feature type="disulfide bond" evidence="17">
    <location>
        <begin position="219"/>
        <end position="244"/>
    </location>
</feature>
<feature type="binding site" description="axial binding residue" evidence="15">
    <location>
        <position position="212"/>
    </location>
    <ligand>
        <name>heme b</name>
        <dbReference type="ChEBI" id="CHEBI:60344"/>
    </ligand>
    <ligandPart>
        <name>Fe</name>
        <dbReference type="ChEBI" id="CHEBI:18248"/>
    </ligandPart>
</feature>
<keyword evidence="18" id="KW-0376">Hydrogen peroxide</keyword>
<dbReference type="Pfam" id="PF00141">
    <property type="entry name" value="peroxidase"/>
    <property type="match status" value="1"/>
</dbReference>
<keyword evidence="11 17" id="KW-1015">Disulfide bond</keyword>
<evidence type="ECO:0000256" key="3">
    <source>
        <dbReference type="ARBA" id="ARBA00006873"/>
    </source>
</evidence>
<keyword evidence="10 15" id="KW-0408">Iron</keyword>
<comment type="cofactor">
    <cofactor evidence="15 18">
        <name>heme b</name>
        <dbReference type="ChEBI" id="CHEBI:60344"/>
    </cofactor>
    <text evidence="15 18">Binds 1 heme b (iron(II)-protoporphyrin IX) group per subunit.</text>
</comment>
<dbReference type="FunFam" id="1.10.420.10:FF:000006">
    <property type="entry name" value="Peroxidase"/>
    <property type="match status" value="1"/>
</dbReference>
<dbReference type="EC" id="1.11.1.7" evidence="4 18"/>
<dbReference type="Proteomes" id="UP000237000">
    <property type="component" value="Unassembled WGS sequence"/>
</dbReference>
<feature type="chain" id="PRO_5015022807" description="Peroxidase" evidence="18">
    <location>
        <begin position="25"/>
        <end position="344"/>
    </location>
</feature>
<feature type="binding site" evidence="15">
    <location>
        <position position="79"/>
    </location>
    <ligand>
        <name>Ca(2+)</name>
        <dbReference type="ChEBI" id="CHEBI:29108"/>
        <label>1</label>
    </ligand>
</feature>
<dbReference type="GO" id="GO:0005576">
    <property type="term" value="C:extracellular region"/>
    <property type="evidence" value="ECO:0007669"/>
    <property type="project" value="UniProtKB-SubCell"/>
</dbReference>
<evidence type="ECO:0000256" key="13">
    <source>
        <dbReference type="PIRSR" id="PIRSR600823-1"/>
    </source>
</evidence>
<evidence type="ECO:0000256" key="14">
    <source>
        <dbReference type="PIRSR" id="PIRSR600823-2"/>
    </source>
</evidence>
<protein>
    <recommendedName>
        <fullName evidence="4 18">Peroxidase</fullName>
        <ecNumber evidence="4 18">1.11.1.7</ecNumber>
    </recommendedName>
</protein>
<keyword evidence="7 15" id="KW-0479">Metal-binding</keyword>
<keyword evidence="18" id="KW-0732">Signal</keyword>
<dbReference type="PANTHER" id="PTHR31388:SF247">
    <property type="entry name" value="PEROXIDASE"/>
    <property type="match status" value="1"/>
</dbReference>
<dbReference type="PRINTS" id="PR00461">
    <property type="entry name" value="PLPEROXIDASE"/>
</dbReference>
<dbReference type="InterPro" id="IPR033905">
    <property type="entry name" value="Secretory_peroxidase"/>
</dbReference>
<feature type="binding site" evidence="15">
    <location>
        <position position="93"/>
    </location>
    <ligand>
        <name>Ca(2+)</name>
        <dbReference type="ChEBI" id="CHEBI:29108"/>
        <label>1</label>
    </ligand>
</feature>
<comment type="caution">
    <text evidence="20">The sequence shown here is derived from an EMBL/GenBank/DDBJ whole genome shotgun (WGS) entry which is preliminary data.</text>
</comment>
<dbReference type="EMBL" id="JXTC01000421">
    <property type="protein sequence ID" value="PON55428.1"/>
    <property type="molecule type" value="Genomic_DNA"/>
</dbReference>
<evidence type="ECO:0000256" key="12">
    <source>
        <dbReference type="ARBA" id="ARBA00023180"/>
    </source>
</evidence>
<comment type="function">
    <text evidence="2">Removal of H(2)O(2), oxidation of toxic reductants, biosynthesis and degradation of lignin, suberization, auxin catabolism, response to environmental stresses such as wounding, pathogen attack and oxidative stress. These functions might be dependent on each isozyme/isoform in each plant tissue.</text>
</comment>
<comment type="cofactor">
    <cofactor evidence="15 18">
        <name>Ca(2+)</name>
        <dbReference type="ChEBI" id="CHEBI:29108"/>
    </cofactor>
    <text evidence="15 18">Binds 2 calcium ions per subunit.</text>
</comment>
<evidence type="ECO:0000256" key="2">
    <source>
        <dbReference type="ARBA" id="ARBA00002322"/>
    </source>
</evidence>
<proteinExistence type="inferred from homology"/>
<keyword evidence="21" id="KW-1185">Reference proteome</keyword>
<dbReference type="PROSITE" id="PS50873">
    <property type="entry name" value="PEROXIDASE_4"/>
    <property type="match status" value="1"/>
</dbReference>
<keyword evidence="6 18" id="KW-0349">Heme</keyword>
<evidence type="ECO:0000256" key="16">
    <source>
        <dbReference type="PIRSR" id="PIRSR600823-4"/>
    </source>
</evidence>
<evidence type="ECO:0000256" key="5">
    <source>
        <dbReference type="ARBA" id="ARBA00022559"/>
    </source>
</evidence>
<evidence type="ECO:0000313" key="21">
    <source>
        <dbReference type="Proteomes" id="UP000237000"/>
    </source>
</evidence>
<dbReference type="GO" id="GO:0042744">
    <property type="term" value="P:hydrogen peroxide catabolic process"/>
    <property type="evidence" value="ECO:0007669"/>
    <property type="project" value="UniProtKB-KW"/>
</dbReference>
<dbReference type="GO" id="GO:0020037">
    <property type="term" value="F:heme binding"/>
    <property type="evidence" value="ECO:0007669"/>
    <property type="project" value="UniProtKB-UniRule"/>
</dbReference>
<feature type="signal peptide" evidence="18">
    <location>
        <begin position="1"/>
        <end position="24"/>
    </location>
</feature>
<evidence type="ECO:0000256" key="17">
    <source>
        <dbReference type="PIRSR" id="PIRSR600823-5"/>
    </source>
</evidence>
<evidence type="ECO:0000256" key="18">
    <source>
        <dbReference type="RuleBase" id="RU362060"/>
    </source>
</evidence>
<feature type="binding site" evidence="15">
    <location>
        <position position="75"/>
    </location>
    <ligand>
        <name>Ca(2+)</name>
        <dbReference type="ChEBI" id="CHEBI:29108"/>
        <label>1</label>
    </ligand>
</feature>
<dbReference type="GO" id="GO:0046872">
    <property type="term" value="F:metal ion binding"/>
    <property type="evidence" value="ECO:0007669"/>
    <property type="project" value="UniProtKB-UniRule"/>
</dbReference>
<feature type="binding site" evidence="15">
    <location>
        <position position="271"/>
    </location>
    <ligand>
        <name>Ca(2+)</name>
        <dbReference type="ChEBI" id="CHEBI:29108"/>
        <label>2</label>
    </ligand>
</feature>
<evidence type="ECO:0000256" key="10">
    <source>
        <dbReference type="ARBA" id="ARBA00023004"/>
    </source>
</evidence>
<dbReference type="STRING" id="63057.A0A2P5C2Y7"/>
<evidence type="ECO:0000256" key="4">
    <source>
        <dbReference type="ARBA" id="ARBA00012313"/>
    </source>
</evidence>
<dbReference type="PROSITE" id="PS00435">
    <property type="entry name" value="PEROXIDASE_1"/>
    <property type="match status" value="1"/>
</dbReference>
<dbReference type="InterPro" id="IPR019793">
    <property type="entry name" value="Peroxidases_heam-ligand_BS"/>
</dbReference>
<gene>
    <name evidence="20" type="primary">TorPER10</name>
    <name evidence="20" type="ORF">TorRG33x02_299410</name>
</gene>
<keyword evidence="9 18" id="KW-0560">Oxidoreductase</keyword>
<keyword evidence="8 15" id="KW-0106">Calcium</keyword>
<feature type="binding site" evidence="15">
    <location>
        <position position="72"/>
    </location>
    <ligand>
        <name>Ca(2+)</name>
        <dbReference type="ChEBI" id="CHEBI:29108"/>
        <label>1</label>
    </ligand>
</feature>
<feature type="disulfide bond" evidence="17">
    <location>
        <begin position="73"/>
        <end position="76"/>
    </location>
</feature>
<evidence type="ECO:0000256" key="7">
    <source>
        <dbReference type="ARBA" id="ARBA00022723"/>
    </source>
</evidence>
<evidence type="ECO:0000256" key="8">
    <source>
        <dbReference type="ARBA" id="ARBA00022837"/>
    </source>
</evidence>
<feature type="disulfide bond" evidence="17">
    <location>
        <begin position="126"/>
        <end position="340"/>
    </location>
</feature>
<dbReference type="GO" id="GO:0140825">
    <property type="term" value="F:lactoperoxidase activity"/>
    <property type="evidence" value="ECO:0007669"/>
    <property type="project" value="UniProtKB-EC"/>
</dbReference>
<evidence type="ECO:0000256" key="6">
    <source>
        <dbReference type="ARBA" id="ARBA00022617"/>
    </source>
</evidence>
<dbReference type="PROSITE" id="PS00436">
    <property type="entry name" value="PEROXIDASE_2"/>
    <property type="match status" value="1"/>
</dbReference>
<dbReference type="PRINTS" id="PR00458">
    <property type="entry name" value="PEROXIDASE"/>
</dbReference>
<evidence type="ECO:0000256" key="9">
    <source>
        <dbReference type="ARBA" id="ARBA00023002"/>
    </source>
</evidence>
<dbReference type="PANTHER" id="PTHR31388">
    <property type="entry name" value="PEROXIDASE 72-RELATED"/>
    <property type="match status" value="1"/>
</dbReference>
<comment type="catalytic activity">
    <reaction evidence="1 18">
        <text>2 a phenolic donor + H2O2 = 2 a phenolic radical donor + 2 H2O</text>
        <dbReference type="Rhea" id="RHEA:56136"/>
        <dbReference type="ChEBI" id="CHEBI:15377"/>
        <dbReference type="ChEBI" id="CHEBI:16240"/>
        <dbReference type="ChEBI" id="CHEBI:139520"/>
        <dbReference type="ChEBI" id="CHEBI:139521"/>
        <dbReference type="EC" id="1.11.1.7"/>
    </reaction>
</comment>
<feature type="domain" description="Plant heme peroxidase family profile" evidence="19">
    <location>
        <begin position="34"/>
        <end position="344"/>
    </location>
</feature>
<accession>A0A2P5C2Y7</accession>
<evidence type="ECO:0000259" key="19">
    <source>
        <dbReference type="PROSITE" id="PS50873"/>
    </source>
</evidence>
<dbReference type="OrthoDB" id="10274845at2759"/>
<feature type="binding site" evidence="15">
    <location>
        <position position="259"/>
    </location>
    <ligand>
        <name>Ca(2+)</name>
        <dbReference type="ChEBI" id="CHEBI:29108"/>
        <label>2</label>
    </ligand>
</feature>
<reference evidence="21" key="1">
    <citation type="submission" date="2016-06" db="EMBL/GenBank/DDBJ databases">
        <title>Parallel loss of symbiosis genes in relatives of nitrogen-fixing non-legume Parasponia.</title>
        <authorList>
            <person name="Van Velzen R."/>
            <person name="Holmer R."/>
            <person name="Bu F."/>
            <person name="Rutten L."/>
            <person name="Van Zeijl A."/>
            <person name="Liu W."/>
            <person name="Santuari L."/>
            <person name="Cao Q."/>
            <person name="Sharma T."/>
            <person name="Shen D."/>
            <person name="Roswanjaya Y."/>
            <person name="Wardhani T."/>
            <person name="Kalhor M.S."/>
            <person name="Jansen J."/>
            <person name="Van den Hoogen J."/>
            <person name="Gungor B."/>
            <person name="Hartog M."/>
            <person name="Hontelez J."/>
            <person name="Verver J."/>
            <person name="Yang W.-C."/>
            <person name="Schijlen E."/>
            <person name="Repin R."/>
            <person name="Schilthuizen M."/>
            <person name="Schranz E."/>
            <person name="Heidstra R."/>
            <person name="Miyata K."/>
            <person name="Fedorova E."/>
            <person name="Kohlen W."/>
            <person name="Bisseling T."/>
            <person name="Smit S."/>
            <person name="Geurts R."/>
        </authorList>
    </citation>
    <scope>NUCLEOTIDE SEQUENCE [LARGE SCALE GENOMIC DNA]</scope>
    <source>
        <strain evidence="21">cv. RG33-2</strain>
    </source>
</reference>
<comment type="similarity">
    <text evidence="18">Belongs to the peroxidase family. Classical plant (class III) peroxidase subfamily.</text>
</comment>
<dbReference type="Gene3D" id="1.10.520.10">
    <property type="match status" value="1"/>
</dbReference>
<dbReference type="InterPro" id="IPR002016">
    <property type="entry name" value="Haem_peroxidase"/>
</dbReference>
<dbReference type="InterPro" id="IPR000823">
    <property type="entry name" value="Peroxidase_pln"/>
</dbReference>
<dbReference type="SUPFAM" id="SSF48113">
    <property type="entry name" value="Heme-dependent peroxidases"/>
    <property type="match status" value="1"/>
</dbReference>
<feature type="binding site" evidence="14">
    <location>
        <position position="182"/>
    </location>
    <ligand>
        <name>substrate</name>
    </ligand>
</feature>
<dbReference type="CDD" id="cd00693">
    <property type="entry name" value="secretory_peroxidase"/>
    <property type="match status" value="1"/>
</dbReference>
<evidence type="ECO:0000256" key="11">
    <source>
        <dbReference type="ARBA" id="ARBA00023157"/>
    </source>
</evidence>
<comment type="similarity">
    <text evidence="3">Belongs to the peroxidase family. Ascorbate peroxidase subfamily.</text>
</comment>
<feature type="site" description="Transition state stabilizer" evidence="16">
    <location>
        <position position="67"/>
    </location>
</feature>
<organism evidence="20 21">
    <name type="scientific">Trema orientale</name>
    <name type="common">Charcoal tree</name>
    <name type="synonym">Celtis orientalis</name>
    <dbReference type="NCBI Taxonomy" id="63057"/>
    <lineage>
        <taxon>Eukaryota</taxon>
        <taxon>Viridiplantae</taxon>
        <taxon>Streptophyta</taxon>
        <taxon>Embryophyta</taxon>
        <taxon>Tracheophyta</taxon>
        <taxon>Spermatophyta</taxon>
        <taxon>Magnoliopsida</taxon>
        <taxon>eudicotyledons</taxon>
        <taxon>Gunneridae</taxon>
        <taxon>Pentapetalae</taxon>
        <taxon>rosids</taxon>
        <taxon>fabids</taxon>
        <taxon>Rosales</taxon>
        <taxon>Cannabaceae</taxon>
        <taxon>Trema</taxon>
    </lineage>
</organism>
<dbReference type="AlphaFoldDB" id="A0A2P5C2Y7"/>
<keyword evidence="5 18" id="KW-0575">Peroxidase</keyword>
<sequence>MASLSFSTYSFLIIILFLLGRVSAQSPNGLKGQNYYVKRCRGALGIIQTEVRNAIAKERRIGASLLRLHFHDCFGCDGSVLLDDDPKSNFKGEKSAFPNVNSIRGFEVIDTIKRRLENKCPGVVSCADILAVAARDSVDALRPPASSLGIIPLPFRRTTWNVELGRRDSRNANLTDANRNLPPPFFNLQNLTDAFSRKGFTARELVVLSGGHTVGKARCTTFRSRIYNESNINPFFAANLRRTCPSQPRNGDDNLAPLDDPATNSNVDFFDNGYFKDLVRQRGLLHSDQQLFINGGQTNAIVRQYSRNPNLFLNDFGKAMVKMGRLSPLIAPAGEIRRNCRRRN</sequence>